<dbReference type="SMART" id="SM01043">
    <property type="entry name" value="BTAD"/>
    <property type="match status" value="1"/>
</dbReference>
<protein>
    <recommendedName>
        <fullName evidence="7">OmpR/PhoB-type domain-containing protein</fullName>
    </recommendedName>
</protein>
<dbReference type="SUPFAM" id="SSF46894">
    <property type="entry name" value="C-terminal effector domain of the bipartite response regulators"/>
    <property type="match status" value="1"/>
</dbReference>
<evidence type="ECO:0000313" key="9">
    <source>
        <dbReference type="Proteomes" id="UP000617734"/>
    </source>
</evidence>
<dbReference type="SMART" id="SM00862">
    <property type="entry name" value="Trans_reg_C"/>
    <property type="match status" value="1"/>
</dbReference>
<reference evidence="8" key="2">
    <citation type="submission" date="2020-09" db="EMBL/GenBank/DDBJ databases">
        <authorList>
            <person name="Sun Q."/>
            <person name="Ohkuma M."/>
        </authorList>
    </citation>
    <scope>NUCLEOTIDE SEQUENCE</scope>
    <source>
        <strain evidence="8">JCM 4646</strain>
    </source>
</reference>
<dbReference type="AlphaFoldDB" id="A0A919FRQ3"/>
<dbReference type="SUPFAM" id="SSF48452">
    <property type="entry name" value="TPR-like"/>
    <property type="match status" value="1"/>
</dbReference>
<keyword evidence="4 6" id="KW-0238">DNA-binding</keyword>
<keyword evidence="2" id="KW-0902">Two-component regulatory system</keyword>
<comment type="similarity">
    <text evidence="1">Belongs to the AfsR/DnrI/RedD regulatory family.</text>
</comment>
<evidence type="ECO:0000256" key="2">
    <source>
        <dbReference type="ARBA" id="ARBA00023012"/>
    </source>
</evidence>
<dbReference type="Gene3D" id="1.25.40.10">
    <property type="entry name" value="Tetratricopeptide repeat domain"/>
    <property type="match status" value="1"/>
</dbReference>
<dbReference type="GO" id="GO:0003677">
    <property type="term" value="F:DNA binding"/>
    <property type="evidence" value="ECO:0007669"/>
    <property type="project" value="UniProtKB-UniRule"/>
</dbReference>
<keyword evidence="9" id="KW-1185">Reference proteome</keyword>
<organism evidence="8 9">
    <name type="scientific">Kitasatospora indigofera</name>
    <dbReference type="NCBI Taxonomy" id="67307"/>
    <lineage>
        <taxon>Bacteria</taxon>
        <taxon>Bacillati</taxon>
        <taxon>Actinomycetota</taxon>
        <taxon>Actinomycetes</taxon>
        <taxon>Kitasatosporales</taxon>
        <taxon>Streptomycetaceae</taxon>
        <taxon>Kitasatospora</taxon>
    </lineage>
</organism>
<evidence type="ECO:0000256" key="4">
    <source>
        <dbReference type="ARBA" id="ARBA00023125"/>
    </source>
</evidence>
<reference evidence="8" key="1">
    <citation type="journal article" date="2014" name="Int. J. Syst. Evol. Microbiol.">
        <title>Complete genome sequence of Corynebacterium casei LMG S-19264T (=DSM 44701T), isolated from a smear-ripened cheese.</title>
        <authorList>
            <consortium name="US DOE Joint Genome Institute (JGI-PGF)"/>
            <person name="Walter F."/>
            <person name="Albersmeier A."/>
            <person name="Kalinowski J."/>
            <person name="Ruckert C."/>
        </authorList>
    </citation>
    <scope>NUCLEOTIDE SEQUENCE</scope>
    <source>
        <strain evidence="8">JCM 4646</strain>
    </source>
</reference>
<keyword evidence="5" id="KW-0804">Transcription</keyword>
<evidence type="ECO:0000256" key="3">
    <source>
        <dbReference type="ARBA" id="ARBA00023015"/>
    </source>
</evidence>
<keyword evidence="3" id="KW-0805">Transcription regulation</keyword>
<sequence length="252" mass="27613">MVPSAGKPRQILALLALRAGRIVPVATLMEEAWGDDIPRSAATTLQTYILQLRKKITSVLGADSGESAKDVLATSLGGYQLRASRDRSDLAEFGRLATQGAAALEAGNDQQASDQLRRALALWRGPALVDVPVGRILSMEVLGMDEARMQVLEHRIEADLRLGMHTVLLGELRMLVAQHPMHENLCAQLMLALYRSGSPWRALEVFRQLRATLREELGVEPSPRLQRLHRAVLANDPALDLPGQSLLRQLAS</sequence>
<proteinExistence type="inferred from homology"/>
<dbReference type="CDD" id="cd15831">
    <property type="entry name" value="BTAD"/>
    <property type="match status" value="1"/>
</dbReference>
<dbReference type="Gene3D" id="1.10.10.10">
    <property type="entry name" value="Winged helix-like DNA-binding domain superfamily/Winged helix DNA-binding domain"/>
    <property type="match status" value="1"/>
</dbReference>
<dbReference type="InterPro" id="IPR051677">
    <property type="entry name" value="AfsR-DnrI-RedD_regulator"/>
</dbReference>
<dbReference type="Pfam" id="PF03704">
    <property type="entry name" value="BTAD"/>
    <property type="match status" value="1"/>
</dbReference>
<dbReference type="InterPro" id="IPR036388">
    <property type="entry name" value="WH-like_DNA-bd_sf"/>
</dbReference>
<dbReference type="Pfam" id="PF00486">
    <property type="entry name" value="Trans_reg_C"/>
    <property type="match status" value="1"/>
</dbReference>
<accession>A0A919FRQ3</accession>
<dbReference type="InterPro" id="IPR005158">
    <property type="entry name" value="BTAD"/>
</dbReference>
<feature type="DNA-binding region" description="OmpR/PhoB-type" evidence="6">
    <location>
        <begin position="1"/>
        <end position="83"/>
    </location>
</feature>
<evidence type="ECO:0000259" key="7">
    <source>
        <dbReference type="PROSITE" id="PS51755"/>
    </source>
</evidence>
<comment type="caution">
    <text evidence="8">The sequence shown here is derived from an EMBL/GenBank/DDBJ whole genome shotgun (WGS) entry which is preliminary data.</text>
</comment>
<name>A0A919FRQ3_9ACTN</name>
<dbReference type="GO" id="GO:0006355">
    <property type="term" value="P:regulation of DNA-templated transcription"/>
    <property type="evidence" value="ECO:0007669"/>
    <property type="project" value="InterPro"/>
</dbReference>
<evidence type="ECO:0000313" key="8">
    <source>
        <dbReference type="EMBL" id="GHH70758.1"/>
    </source>
</evidence>
<dbReference type="GO" id="GO:0000160">
    <property type="term" value="P:phosphorelay signal transduction system"/>
    <property type="evidence" value="ECO:0007669"/>
    <property type="project" value="UniProtKB-KW"/>
</dbReference>
<dbReference type="PANTHER" id="PTHR35807">
    <property type="entry name" value="TRANSCRIPTIONAL REGULATOR REDD-RELATED"/>
    <property type="match status" value="1"/>
</dbReference>
<dbReference type="EMBL" id="BNBO01000014">
    <property type="protein sequence ID" value="GHH70758.1"/>
    <property type="molecule type" value="Genomic_DNA"/>
</dbReference>
<dbReference type="PROSITE" id="PS51755">
    <property type="entry name" value="OMPR_PHOB"/>
    <property type="match status" value="1"/>
</dbReference>
<dbReference type="InterPro" id="IPR016032">
    <property type="entry name" value="Sig_transdc_resp-reg_C-effctor"/>
</dbReference>
<evidence type="ECO:0000256" key="1">
    <source>
        <dbReference type="ARBA" id="ARBA00005820"/>
    </source>
</evidence>
<gene>
    <name evidence="8" type="ORF">GCM10018781_31020</name>
</gene>
<dbReference type="PANTHER" id="PTHR35807:SF1">
    <property type="entry name" value="TRANSCRIPTIONAL REGULATOR REDD"/>
    <property type="match status" value="1"/>
</dbReference>
<evidence type="ECO:0000256" key="5">
    <source>
        <dbReference type="ARBA" id="ARBA00023163"/>
    </source>
</evidence>
<dbReference type="InterPro" id="IPR001867">
    <property type="entry name" value="OmpR/PhoB-type_DNA-bd"/>
</dbReference>
<dbReference type="InterPro" id="IPR011990">
    <property type="entry name" value="TPR-like_helical_dom_sf"/>
</dbReference>
<dbReference type="Proteomes" id="UP000617734">
    <property type="component" value="Unassembled WGS sequence"/>
</dbReference>
<evidence type="ECO:0000256" key="6">
    <source>
        <dbReference type="PROSITE-ProRule" id="PRU01091"/>
    </source>
</evidence>
<dbReference type="FunFam" id="1.25.40.10:FF:000222">
    <property type="entry name" value="SARP family transcriptional regulator"/>
    <property type="match status" value="1"/>
</dbReference>
<feature type="domain" description="OmpR/PhoB-type" evidence="7">
    <location>
        <begin position="1"/>
        <end position="83"/>
    </location>
</feature>